<dbReference type="Proteomes" id="UP001595722">
    <property type="component" value="Unassembled WGS sequence"/>
</dbReference>
<evidence type="ECO:0000256" key="6">
    <source>
        <dbReference type="SAM" id="Phobius"/>
    </source>
</evidence>
<dbReference type="PANTHER" id="PTHR33931:SF2">
    <property type="entry name" value="HOLIN-LIKE PROTEIN CIDA"/>
    <property type="match status" value="1"/>
</dbReference>
<dbReference type="InterPro" id="IPR005538">
    <property type="entry name" value="LrgA/CidA"/>
</dbReference>
<evidence type="ECO:0000256" key="5">
    <source>
        <dbReference type="ARBA" id="ARBA00023136"/>
    </source>
</evidence>
<keyword evidence="5 6" id="KW-0472">Membrane</keyword>
<feature type="transmembrane region" description="Helical" evidence="6">
    <location>
        <begin position="25"/>
        <end position="41"/>
    </location>
</feature>
<evidence type="ECO:0000313" key="7">
    <source>
        <dbReference type="EMBL" id="MFC3679310.1"/>
    </source>
</evidence>
<reference evidence="8" key="1">
    <citation type="journal article" date="2019" name="Int. J. Syst. Evol. Microbiol.">
        <title>The Global Catalogue of Microorganisms (GCM) 10K type strain sequencing project: providing services to taxonomists for standard genome sequencing and annotation.</title>
        <authorList>
            <consortium name="The Broad Institute Genomics Platform"/>
            <consortium name="The Broad Institute Genome Sequencing Center for Infectious Disease"/>
            <person name="Wu L."/>
            <person name="Ma J."/>
        </authorList>
    </citation>
    <scope>NUCLEOTIDE SEQUENCE [LARGE SCALE GENOMIC DNA]</scope>
    <source>
        <strain evidence="8">KCTC 42424</strain>
    </source>
</reference>
<keyword evidence="8" id="KW-1185">Reference proteome</keyword>
<gene>
    <name evidence="7" type="ORF">ACFOMG_04185</name>
</gene>
<keyword evidence="3 6" id="KW-0812">Transmembrane</keyword>
<evidence type="ECO:0000256" key="3">
    <source>
        <dbReference type="ARBA" id="ARBA00022692"/>
    </source>
</evidence>
<dbReference type="PANTHER" id="PTHR33931">
    <property type="entry name" value="HOLIN-LIKE PROTEIN CIDA-RELATED"/>
    <property type="match status" value="1"/>
</dbReference>
<comment type="subcellular location">
    <subcellularLocation>
        <location evidence="1">Cell membrane</location>
        <topology evidence="1">Multi-pass membrane protein</topology>
    </subcellularLocation>
</comment>
<evidence type="ECO:0000313" key="8">
    <source>
        <dbReference type="Proteomes" id="UP001595722"/>
    </source>
</evidence>
<feature type="transmembrane region" description="Helical" evidence="6">
    <location>
        <begin position="85"/>
        <end position="105"/>
    </location>
</feature>
<evidence type="ECO:0000256" key="1">
    <source>
        <dbReference type="ARBA" id="ARBA00004651"/>
    </source>
</evidence>
<accession>A0ABV7VP84</accession>
<dbReference type="Pfam" id="PF03788">
    <property type="entry name" value="LrgA"/>
    <property type="match status" value="1"/>
</dbReference>
<evidence type="ECO:0000256" key="2">
    <source>
        <dbReference type="ARBA" id="ARBA00022475"/>
    </source>
</evidence>
<comment type="caution">
    <text evidence="7">The sequence shown here is derived from an EMBL/GenBank/DDBJ whole genome shotgun (WGS) entry which is preliminary data.</text>
</comment>
<keyword evidence="2" id="KW-1003">Cell membrane</keyword>
<sequence length="115" mass="12062">MPGLLTLLVFLIVGGLLQGQFALPVPAAIIGMLLLLVFLIIRGKTPSSLQQITTTLSPLLPLFLIPVSSGITTQKSIISEYGPELVTILAVSLVPGILVCGWIMAAGKKGKGHDF</sequence>
<protein>
    <submittedName>
        <fullName evidence="7">CidA/LrgA family protein</fullName>
    </submittedName>
</protein>
<name>A0ABV7VP84_9GAMM</name>
<evidence type="ECO:0000256" key="4">
    <source>
        <dbReference type="ARBA" id="ARBA00022989"/>
    </source>
</evidence>
<proteinExistence type="predicted"/>
<dbReference type="RefSeq" id="WP_376864966.1">
    <property type="nucleotide sequence ID" value="NZ_JBHRYB010000003.1"/>
</dbReference>
<dbReference type="EMBL" id="JBHRYB010000003">
    <property type="protein sequence ID" value="MFC3679310.1"/>
    <property type="molecule type" value="Genomic_DNA"/>
</dbReference>
<organism evidence="7 8">
    <name type="scientific">Bacterioplanoides pacificum</name>
    <dbReference type="NCBI Taxonomy" id="1171596"/>
    <lineage>
        <taxon>Bacteria</taxon>
        <taxon>Pseudomonadati</taxon>
        <taxon>Pseudomonadota</taxon>
        <taxon>Gammaproteobacteria</taxon>
        <taxon>Oceanospirillales</taxon>
        <taxon>Oceanospirillaceae</taxon>
        <taxon>Bacterioplanoides</taxon>
    </lineage>
</organism>
<keyword evidence="4 6" id="KW-1133">Transmembrane helix</keyword>
<feature type="transmembrane region" description="Helical" evidence="6">
    <location>
        <begin position="53"/>
        <end position="73"/>
    </location>
</feature>